<keyword evidence="2" id="KW-1133">Transmembrane helix</keyword>
<evidence type="ECO:0000313" key="4">
    <source>
        <dbReference type="Proteomes" id="UP001596025"/>
    </source>
</evidence>
<feature type="compositionally biased region" description="Low complexity" evidence="1">
    <location>
        <begin position="1"/>
        <end position="25"/>
    </location>
</feature>
<accession>A0ABV9LQL7</accession>
<keyword evidence="2" id="KW-0472">Membrane</keyword>
<comment type="caution">
    <text evidence="3">The sequence shown here is derived from an EMBL/GenBank/DDBJ whole genome shotgun (WGS) entry which is preliminary data.</text>
</comment>
<feature type="transmembrane region" description="Helical" evidence="2">
    <location>
        <begin position="104"/>
        <end position="128"/>
    </location>
</feature>
<feature type="transmembrane region" description="Helical" evidence="2">
    <location>
        <begin position="63"/>
        <end position="84"/>
    </location>
</feature>
<evidence type="ECO:0008006" key="5">
    <source>
        <dbReference type="Google" id="ProtNLM"/>
    </source>
</evidence>
<dbReference type="PANTHER" id="PTHR37305">
    <property type="entry name" value="INTEGRAL MEMBRANE PROTEIN-RELATED"/>
    <property type="match status" value="1"/>
</dbReference>
<keyword evidence="4" id="KW-1185">Reference proteome</keyword>
<dbReference type="Proteomes" id="UP001596025">
    <property type="component" value="Unassembled WGS sequence"/>
</dbReference>
<dbReference type="RefSeq" id="WP_387993681.1">
    <property type="nucleotide sequence ID" value="NZ_JBHSGR010000031.1"/>
</dbReference>
<reference evidence="4" key="1">
    <citation type="journal article" date="2019" name="Int. J. Syst. Evol. Microbiol.">
        <title>The Global Catalogue of Microorganisms (GCM) 10K type strain sequencing project: providing services to taxonomists for standard genome sequencing and annotation.</title>
        <authorList>
            <consortium name="The Broad Institute Genomics Platform"/>
            <consortium name="The Broad Institute Genome Sequencing Center for Infectious Disease"/>
            <person name="Wu L."/>
            <person name="Ma J."/>
        </authorList>
    </citation>
    <scope>NUCLEOTIDE SEQUENCE [LARGE SCALE GENOMIC DNA]</scope>
    <source>
        <strain evidence="4">CCUG 62763</strain>
    </source>
</reference>
<protein>
    <recommendedName>
        <fullName evidence="5">ABC-type transport system involved in multi-copper enzyme maturation, permease component</fullName>
    </recommendedName>
</protein>
<feature type="region of interest" description="Disordered" evidence="1">
    <location>
        <begin position="1"/>
        <end position="41"/>
    </location>
</feature>
<dbReference type="EMBL" id="JBHSGR010000031">
    <property type="protein sequence ID" value="MFC4695920.1"/>
    <property type="molecule type" value="Genomic_DNA"/>
</dbReference>
<keyword evidence="2" id="KW-0812">Transmembrane</keyword>
<feature type="transmembrane region" description="Helical" evidence="2">
    <location>
        <begin position="273"/>
        <end position="294"/>
    </location>
</feature>
<feature type="transmembrane region" description="Helical" evidence="2">
    <location>
        <begin position="149"/>
        <end position="174"/>
    </location>
</feature>
<evidence type="ECO:0000256" key="2">
    <source>
        <dbReference type="SAM" id="Phobius"/>
    </source>
</evidence>
<feature type="transmembrane region" description="Helical" evidence="2">
    <location>
        <begin position="194"/>
        <end position="216"/>
    </location>
</feature>
<organism evidence="3 4">
    <name type="scientific">Geodermatophilus arenarius</name>
    <dbReference type="NCBI Taxonomy" id="1137990"/>
    <lineage>
        <taxon>Bacteria</taxon>
        <taxon>Bacillati</taxon>
        <taxon>Actinomycetota</taxon>
        <taxon>Actinomycetes</taxon>
        <taxon>Geodermatophilales</taxon>
        <taxon>Geodermatophilaceae</taxon>
        <taxon>Geodermatophilus</taxon>
    </lineage>
</organism>
<evidence type="ECO:0000256" key="1">
    <source>
        <dbReference type="SAM" id="MobiDB-lite"/>
    </source>
</evidence>
<sequence length="299" mass="29515">MSTGTASTGTASTGTASTGTAGTGTLDARRPLVGPAPPRPAGGGVRGLLAGQWVAVRSLRTTWWLLGGAALALVLFGLLFTATAESGGPAGRGGPPGLDLADPVALSLGGHNLAGLVVGVLGVLLVTGEYTSGAVRVVFAAVPQRWPVLLARAVVLAALALVTTCLAALAAFLVGQAVLGDAGVSLTDAGVARTVLGAALYVTAIGLLGSGLGWLLRSTGGAIGTLFAVVFLLPVLGSLLPSSWGPDVVRWLPGQAGSSVAQLVTGPDELAPWTGFAVLCGYLGVLFAAAVVTVRRRDA</sequence>
<gene>
    <name evidence="3" type="ORF">ACFO3M_21140</name>
</gene>
<name>A0ABV9LQL7_9ACTN</name>
<evidence type="ECO:0000313" key="3">
    <source>
        <dbReference type="EMBL" id="MFC4695920.1"/>
    </source>
</evidence>
<dbReference type="PANTHER" id="PTHR37305:SF1">
    <property type="entry name" value="MEMBRANE PROTEIN"/>
    <property type="match status" value="1"/>
</dbReference>
<feature type="transmembrane region" description="Helical" evidence="2">
    <location>
        <begin position="223"/>
        <end position="244"/>
    </location>
</feature>
<proteinExistence type="predicted"/>